<feature type="domain" description="Putative plant transposon protein" evidence="2">
    <location>
        <begin position="65"/>
        <end position="257"/>
    </location>
</feature>
<proteinExistence type="predicted"/>
<dbReference type="EMBL" id="JASCZI010062062">
    <property type="protein sequence ID" value="MED6140007.1"/>
    <property type="molecule type" value="Genomic_DNA"/>
</dbReference>
<feature type="compositionally biased region" description="Basic and acidic residues" evidence="1">
    <location>
        <begin position="764"/>
        <end position="781"/>
    </location>
</feature>
<organism evidence="3 4">
    <name type="scientific">Stylosanthes scabra</name>
    <dbReference type="NCBI Taxonomy" id="79078"/>
    <lineage>
        <taxon>Eukaryota</taxon>
        <taxon>Viridiplantae</taxon>
        <taxon>Streptophyta</taxon>
        <taxon>Embryophyta</taxon>
        <taxon>Tracheophyta</taxon>
        <taxon>Spermatophyta</taxon>
        <taxon>Magnoliopsida</taxon>
        <taxon>eudicotyledons</taxon>
        <taxon>Gunneridae</taxon>
        <taxon>Pentapetalae</taxon>
        <taxon>rosids</taxon>
        <taxon>fabids</taxon>
        <taxon>Fabales</taxon>
        <taxon>Fabaceae</taxon>
        <taxon>Papilionoideae</taxon>
        <taxon>50 kb inversion clade</taxon>
        <taxon>dalbergioids sensu lato</taxon>
        <taxon>Dalbergieae</taxon>
        <taxon>Pterocarpus clade</taxon>
        <taxon>Stylosanthes</taxon>
    </lineage>
</organism>
<feature type="region of interest" description="Disordered" evidence="1">
    <location>
        <begin position="654"/>
        <end position="675"/>
    </location>
</feature>
<dbReference type="Proteomes" id="UP001341840">
    <property type="component" value="Unassembled WGS sequence"/>
</dbReference>
<feature type="region of interest" description="Disordered" evidence="1">
    <location>
        <begin position="278"/>
        <end position="310"/>
    </location>
</feature>
<dbReference type="InterPro" id="IPR046796">
    <property type="entry name" value="Transposase_32_dom"/>
</dbReference>
<name>A0ABU6SUI0_9FABA</name>
<sequence length="781" mass="90632">MADRKADRKRKGKAVSSSSQVTPRFKTLYYEAHFNSKLSARRILPELILQADEHVFNPIRFQIHQRKWERFTKPIQAVGQLMVKEFYANAWERDKAKRKPLTYTSMVRGTEVSFAPSNIKRVLMLKKDPLPDAPSYHERKANKDFRLDHILYDMCEEGAEWVRHRDGRPHYLRRSDLEPMTKGWYEFVCRSILPTTNHSELTVERAMLIHSIIIGENINVEEIIAEQIYKFIYKADISSSLPFPSIIAALCADARIPAIPDDTLIPREPPIVAEAMARTREPRAKNPRQTRQATPPQQQPQYQHQQEFPSDEYPEVKEQIALRGWRRLAAPKQEISIDLIHQFYANAILTEEEMEEAGGHTFRSYVRGKVVDFSPENLRNVMRFRAHVEDAATDFETRKEHDQQLDQVLADLCIPGATWKLSIGQLRVPIQLRRQELNPVARGWHEFSIHSLIPSSNRSEIPVIRAILIHCIMRGEDVRAEDIIADKIVRMAQGIKEKGKLGFPSTIFKLCKEAGVPIREFRRTRKIQAEKPITAKRMESTRLPRPVQRRQQENEDEDEPMPQAEEGNEGQAHDYDYHHQPEYEHHQSDYEQLQPEFEHHQEFNEPPVQPPPYHAKQEEFFSNQANQYNLIRQDHKLLGKEIFDVKKYQMSAVTMGSSGSGSSTQPPPPPPYEPDQALMKIREQHATFTEICRQLKDWTRNASGRESYMVWVHQLANPNLVELSSQKIVKQIYDNIDHKRPMFRGLLKSDLQPSDPTQPPSSSKDPKDPPSSSKDQKDPPK</sequence>
<feature type="compositionally biased region" description="Low complexity" evidence="1">
    <location>
        <begin position="287"/>
        <end position="306"/>
    </location>
</feature>
<reference evidence="3 4" key="1">
    <citation type="journal article" date="2023" name="Plants (Basel)">
        <title>Bridging the Gap: Combining Genomics and Transcriptomics Approaches to Understand Stylosanthes scabra, an Orphan Legume from the Brazilian Caatinga.</title>
        <authorList>
            <person name="Ferreira-Neto J.R.C."/>
            <person name="da Silva M.D."/>
            <person name="Binneck E."/>
            <person name="de Melo N.F."/>
            <person name="da Silva R.H."/>
            <person name="de Melo A.L.T.M."/>
            <person name="Pandolfi V."/>
            <person name="Bustamante F.O."/>
            <person name="Brasileiro-Vidal A.C."/>
            <person name="Benko-Iseppon A.M."/>
        </authorList>
    </citation>
    <scope>NUCLEOTIDE SEQUENCE [LARGE SCALE GENOMIC DNA]</scope>
    <source>
        <tissue evidence="3">Leaves</tissue>
    </source>
</reference>
<protein>
    <recommendedName>
        <fullName evidence="2">Putative plant transposon protein domain-containing protein</fullName>
    </recommendedName>
</protein>
<comment type="caution">
    <text evidence="3">The sequence shown here is derived from an EMBL/GenBank/DDBJ whole genome shotgun (WGS) entry which is preliminary data.</text>
</comment>
<evidence type="ECO:0000313" key="4">
    <source>
        <dbReference type="Proteomes" id="UP001341840"/>
    </source>
</evidence>
<dbReference type="Pfam" id="PF20167">
    <property type="entry name" value="Transposase_32"/>
    <property type="match status" value="2"/>
</dbReference>
<feature type="domain" description="Putative plant transposon protein" evidence="2">
    <location>
        <begin position="323"/>
        <end position="517"/>
    </location>
</feature>
<keyword evidence="4" id="KW-1185">Reference proteome</keyword>
<evidence type="ECO:0000259" key="2">
    <source>
        <dbReference type="Pfam" id="PF20167"/>
    </source>
</evidence>
<feature type="region of interest" description="Disordered" evidence="1">
    <location>
        <begin position="527"/>
        <end position="575"/>
    </location>
</feature>
<evidence type="ECO:0000313" key="3">
    <source>
        <dbReference type="EMBL" id="MED6140007.1"/>
    </source>
</evidence>
<accession>A0ABU6SUI0</accession>
<feature type="compositionally biased region" description="Low complexity" evidence="1">
    <location>
        <begin position="752"/>
        <end position="763"/>
    </location>
</feature>
<evidence type="ECO:0000256" key="1">
    <source>
        <dbReference type="SAM" id="MobiDB-lite"/>
    </source>
</evidence>
<feature type="region of interest" description="Disordered" evidence="1">
    <location>
        <begin position="743"/>
        <end position="781"/>
    </location>
</feature>
<gene>
    <name evidence="3" type="ORF">PIB30_089069</name>
</gene>